<gene>
    <name evidence="3" type="ORF">A8C56_11825</name>
</gene>
<proteinExistence type="predicted"/>
<dbReference type="KEGG" id="nia:A8C56_11825"/>
<organism evidence="3 4">
    <name type="scientific">Niabella ginsenosidivorans</name>
    <dbReference type="NCBI Taxonomy" id="1176587"/>
    <lineage>
        <taxon>Bacteria</taxon>
        <taxon>Pseudomonadati</taxon>
        <taxon>Bacteroidota</taxon>
        <taxon>Chitinophagia</taxon>
        <taxon>Chitinophagales</taxon>
        <taxon>Chitinophagaceae</taxon>
        <taxon>Niabella</taxon>
    </lineage>
</organism>
<protein>
    <submittedName>
        <fullName evidence="3">Uncharacterized protein</fullName>
    </submittedName>
</protein>
<dbReference type="EMBL" id="CP015772">
    <property type="protein sequence ID" value="ANH81570.1"/>
    <property type="molecule type" value="Genomic_DNA"/>
</dbReference>
<evidence type="ECO:0000313" key="4">
    <source>
        <dbReference type="Proteomes" id="UP000077667"/>
    </source>
</evidence>
<evidence type="ECO:0000256" key="2">
    <source>
        <dbReference type="SAM" id="Phobius"/>
    </source>
</evidence>
<accession>A0A1A9I4E1</accession>
<sequence length="268" mass="30089">MFFAAVVLTSCNSNQNTPAQNSTDSAVIPEPATEDTISNSTDTAIIPKNNTDGPARRYHRFTRDDSSKVAPTPLIQPAAKADSAQTGYALVYCPDKMIKNSQNIITARITKNELNKAITDLVTDLSKQENENTGSIKDNLYQKQLQVYNKMEVQLQCDESIFTVTTTGSDSIQSFAPGEKELEWNWELKPRSVTGKTVISFIFKGIDRYNQPIKLGEKMLYVTVQVDVRSFWSKWMEFLSDDPKYTITAIIVPLVTFLGGYFLKRRSS</sequence>
<name>A0A1A9I4E1_9BACT</name>
<dbReference type="Proteomes" id="UP000077667">
    <property type="component" value="Chromosome"/>
</dbReference>
<dbReference type="AlphaFoldDB" id="A0A1A9I4E1"/>
<keyword evidence="4" id="KW-1185">Reference proteome</keyword>
<feature type="compositionally biased region" description="Polar residues" evidence="1">
    <location>
        <begin position="35"/>
        <end position="52"/>
    </location>
</feature>
<reference evidence="3 4" key="1">
    <citation type="submission" date="2016-05" db="EMBL/GenBank/DDBJ databases">
        <title>Niabella ginsenosidivorans BS26 whole genome sequencing.</title>
        <authorList>
            <person name="Im W.T."/>
            <person name="Siddiqi M.Z."/>
        </authorList>
    </citation>
    <scope>NUCLEOTIDE SEQUENCE [LARGE SCALE GENOMIC DNA]</scope>
    <source>
        <strain evidence="3 4">BS26</strain>
    </source>
</reference>
<keyword evidence="2" id="KW-1133">Transmembrane helix</keyword>
<evidence type="ECO:0000256" key="1">
    <source>
        <dbReference type="SAM" id="MobiDB-lite"/>
    </source>
</evidence>
<keyword evidence="2" id="KW-0472">Membrane</keyword>
<keyword evidence="2" id="KW-0812">Transmembrane</keyword>
<evidence type="ECO:0000313" key="3">
    <source>
        <dbReference type="EMBL" id="ANH81570.1"/>
    </source>
</evidence>
<feature type="transmembrane region" description="Helical" evidence="2">
    <location>
        <begin position="245"/>
        <end position="263"/>
    </location>
</feature>
<feature type="region of interest" description="Disordered" evidence="1">
    <location>
        <begin position="34"/>
        <end position="55"/>
    </location>
</feature>